<accession>A0A0D9Z5A3</accession>
<reference evidence="2" key="2">
    <citation type="submission" date="2018-05" db="EMBL/GenBank/DDBJ databases">
        <title>OgluRS3 (Oryza glumaepatula Reference Sequence Version 3).</title>
        <authorList>
            <person name="Zhang J."/>
            <person name="Kudrna D."/>
            <person name="Lee S."/>
            <person name="Talag J."/>
            <person name="Welchert J."/>
            <person name="Wing R.A."/>
        </authorList>
    </citation>
    <scope>NUCLEOTIDE SEQUENCE [LARGE SCALE GENOMIC DNA]</scope>
</reference>
<evidence type="ECO:0000313" key="3">
    <source>
        <dbReference type="Proteomes" id="UP000026961"/>
    </source>
</evidence>
<dbReference type="HOGENOM" id="CLU_1470384_0_0_1"/>
<dbReference type="AlphaFoldDB" id="A0A0D9Z5A3"/>
<sequence length="184" mass="20274">MLARIASELPLSGRAETRHYKDYDDLDRKLKGSSDLVTNCKVSEVQAGKNSLRPKPGIGRARRKCRRREAAPEHGAAATCTAAWTRAPRQEQAAEIPIVLFLSMVFSGATVQLQAFEFRYRIMTAAWNHRAGVVGAVWSHGSTIGDNGVVEWHGGCQVARSAACIWGGKEFDGNDYRWSSLLVE</sequence>
<dbReference type="EnsemblPlants" id="OGLUM03G12190.1">
    <property type="protein sequence ID" value="OGLUM03G12190.1"/>
    <property type="gene ID" value="OGLUM03G12190"/>
</dbReference>
<proteinExistence type="predicted"/>
<feature type="region of interest" description="Disordered" evidence="1">
    <location>
        <begin position="49"/>
        <end position="72"/>
    </location>
</feature>
<organism evidence="2">
    <name type="scientific">Oryza glumipatula</name>
    <dbReference type="NCBI Taxonomy" id="40148"/>
    <lineage>
        <taxon>Eukaryota</taxon>
        <taxon>Viridiplantae</taxon>
        <taxon>Streptophyta</taxon>
        <taxon>Embryophyta</taxon>
        <taxon>Tracheophyta</taxon>
        <taxon>Spermatophyta</taxon>
        <taxon>Magnoliopsida</taxon>
        <taxon>Liliopsida</taxon>
        <taxon>Poales</taxon>
        <taxon>Poaceae</taxon>
        <taxon>BOP clade</taxon>
        <taxon>Oryzoideae</taxon>
        <taxon>Oryzeae</taxon>
        <taxon>Oryzinae</taxon>
        <taxon>Oryza</taxon>
    </lineage>
</organism>
<evidence type="ECO:0000313" key="2">
    <source>
        <dbReference type="EnsemblPlants" id="OGLUM03G12190.1"/>
    </source>
</evidence>
<protein>
    <submittedName>
        <fullName evidence="2">Uncharacterized protein</fullName>
    </submittedName>
</protein>
<evidence type="ECO:0000256" key="1">
    <source>
        <dbReference type="SAM" id="MobiDB-lite"/>
    </source>
</evidence>
<keyword evidence="3" id="KW-1185">Reference proteome</keyword>
<dbReference type="Gramene" id="OGLUM03G12190.1">
    <property type="protein sequence ID" value="OGLUM03G12190.1"/>
    <property type="gene ID" value="OGLUM03G12190"/>
</dbReference>
<dbReference type="Proteomes" id="UP000026961">
    <property type="component" value="Chromosome 3"/>
</dbReference>
<reference evidence="2" key="1">
    <citation type="submission" date="2015-04" db="UniProtKB">
        <authorList>
            <consortium name="EnsemblPlants"/>
        </authorList>
    </citation>
    <scope>IDENTIFICATION</scope>
</reference>
<name>A0A0D9Z5A3_9ORYZ</name>